<keyword evidence="6" id="KW-0812">Transmembrane</keyword>
<dbReference type="OrthoDB" id="19903at2759"/>
<dbReference type="KEGG" id="sre:PTSG_07576"/>
<dbReference type="InterPro" id="IPR006212">
    <property type="entry name" value="Furin_repeat"/>
</dbReference>
<dbReference type="InterPro" id="IPR021852">
    <property type="entry name" value="DUF3456"/>
</dbReference>
<dbReference type="Proteomes" id="UP000007799">
    <property type="component" value="Unassembled WGS sequence"/>
</dbReference>
<gene>
    <name evidence="19" type="ORF">PTSG_07576</name>
</gene>
<keyword evidence="5 16" id="KW-0245">EGF-like domain</keyword>
<evidence type="ECO:0000256" key="8">
    <source>
        <dbReference type="ARBA" id="ARBA00022837"/>
    </source>
</evidence>
<keyword evidence="12" id="KW-0413">Isomerase</keyword>
<comment type="function">
    <text evidence="14">Protein disulfide isomerase. Promotes the localization of acetylcholine receptors (AChRs) to the plasma membrane.</text>
</comment>
<dbReference type="InterPro" id="IPR002049">
    <property type="entry name" value="LE_dom"/>
</dbReference>
<dbReference type="OMA" id="AMNEARM"/>
<keyword evidence="11 16" id="KW-1015">Disulfide bond</keyword>
<feature type="chain" id="PRO_5003288651" description="protein disulfide-isomerase" evidence="17">
    <location>
        <begin position="25"/>
        <end position="516"/>
    </location>
</feature>
<dbReference type="InterPro" id="IPR049883">
    <property type="entry name" value="NOTCH1_EGF-like"/>
</dbReference>
<dbReference type="InterPro" id="IPR009030">
    <property type="entry name" value="Growth_fac_rcpt_cys_sf"/>
</dbReference>
<comment type="caution">
    <text evidence="16">Lacks conserved residue(s) required for the propagation of feature annotation.</text>
</comment>
<comment type="similarity">
    <text evidence="3">Belongs to the CRELD family.</text>
</comment>
<dbReference type="RefSeq" id="XP_004991372.1">
    <property type="nucleotide sequence ID" value="XM_004991315.1"/>
</dbReference>
<dbReference type="eggNOG" id="KOG4260">
    <property type="taxonomic scope" value="Eukaryota"/>
</dbReference>
<evidence type="ECO:0000256" key="16">
    <source>
        <dbReference type="PROSITE-ProRule" id="PRU00076"/>
    </source>
</evidence>
<evidence type="ECO:0000256" key="7">
    <source>
        <dbReference type="ARBA" id="ARBA00022737"/>
    </source>
</evidence>
<evidence type="ECO:0000256" key="4">
    <source>
        <dbReference type="ARBA" id="ARBA00012723"/>
    </source>
</evidence>
<dbReference type="SUPFAM" id="SSF57184">
    <property type="entry name" value="Growth factor receptor domain"/>
    <property type="match status" value="1"/>
</dbReference>
<dbReference type="InterPro" id="IPR000152">
    <property type="entry name" value="EGF-type_Asp/Asn_hydroxyl_site"/>
</dbReference>
<sequence length="516" mass="55503">MRTAVAVVAVVAVALLLCSVVVDGAKGRRKGRRGLSSATEKAKHKCTTCRRIVDDFFNGLEKTENDIEFRGESKGWTKDNEKFLGKYAMNEARMTVALEGVCQQDYKCTEVFAELEEDIEDWWTEERPDDTTTRDALIEWLCIDKHKYCCPAGTYGKTCKPCAGGADTPCSGHGTCSGDGFRHGNGKCKCTDNFTGPTCSECAPGFYMNECAADPNSCSDDVNTFCKNTPGSFECAPCDAACLDGCSGDGPQHCHACRDGYEPAPDGGCRDVDECLDYPCTEGQGCVNTAGSYRCETCHSSCDASSGCSGPGASDCTACAAGFERVDGACKDVNECEEFVCDRPKTCTNEEGTYACVCKGPAVEVENADGTVSCALPSWFPFRANDDDDADDDDDSSVTVTQERIDAADVDASTSLQGNITVGSSEGNMKQLNVSFELPLFADADVTPVIRSIRPVNECCGDQFEFRVARVTPTGFAVLIQRTDSQQSWGQELVAEYTAVMEKQTTNDNAPSKDEL</sequence>
<feature type="signal peptide" evidence="17">
    <location>
        <begin position="1"/>
        <end position="24"/>
    </location>
</feature>
<comment type="subcellular location">
    <subcellularLocation>
        <location evidence="2">Membrane</location>
        <topology evidence="2">Multi-pass membrane protein</topology>
    </subcellularLocation>
</comment>
<comment type="catalytic activity">
    <reaction evidence="1">
        <text>Catalyzes the rearrangement of -S-S- bonds in proteins.</text>
        <dbReference type="EC" id="5.3.4.1"/>
    </reaction>
</comment>
<evidence type="ECO:0000256" key="15">
    <source>
        <dbReference type="ARBA" id="ARBA00049822"/>
    </source>
</evidence>
<keyword evidence="7" id="KW-0677">Repeat</keyword>
<organism evidence="20">
    <name type="scientific">Salpingoeca rosetta (strain ATCC 50818 / BSB-021)</name>
    <dbReference type="NCBI Taxonomy" id="946362"/>
    <lineage>
        <taxon>Eukaryota</taxon>
        <taxon>Choanoflagellata</taxon>
        <taxon>Craspedida</taxon>
        <taxon>Salpingoecidae</taxon>
        <taxon>Salpingoeca</taxon>
    </lineage>
</organism>
<evidence type="ECO:0000256" key="3">
    <source>
        <dbReference type="ARBA" id="ARBA00005897"/>
    </source>
</evidence>
<dbReference type="PROSITE" id="PS01248">
    <property type="entry name" value="EGF_LAM_1"/>
    <property type="match status" value="1"/>
</dbReference>
<evidence type="ECO:0000256" key="10">
    <source>
        <dbReference type="ARBA" id="ARBA00023136"/>
    </source>
</evidence>
<evidence type="ECO:0000256" key="2">
    <source>
        <dbReference type="ARBA" id="ARBA00004141"/>
    </source>
</evidence>
<dbReference type="SMART" id="SM00179">
    <property type="entry name" value="EGF_CA"/>
    <property type="match status" value="2"/>
</dbReference>
<keyword evidence="10" id="KW-0472">Membrane</keyword>
<evidence type="ECO:0000256" key="11">
    <source>
        <dbReference type="ARBA" id="ARBA00023157"/>
    </source>
</evidence>
<dbReference type="PANTHER" id="PTHR24034">
    <property type="entry name" value="EGF-LIKE DOMAIN-CONTAINING PROTEIN"/>
    <property type="match status" value="1"/>
</dbReference>
<evidence type="ECO:0000256" key="12">
    <source>
        <dbReference type="ARBA" id="ARBA00023235"/>
    </source>
</evidence>
<accession>F2UH58</accession>
<dbReference type="PROSITE" id="PS50026">
    <property type="entry name" value="EGF_3"/>
    <property type="match status" value="1"/>
</dbReference>
<dbReference type="Pfam" id="PF07645">
    <property type="entry name" value="EGF_CA"/>
    <property type="match status" value="2"/>
</dbReference>
<dbReference type="EMBL" id="GL832974">
    <property type="protein sequence ID" value="EGD76457.1"/>
    <property type="molecule type" value="Genomic_DNA"/>
</dbReference>
<keyword evidence="8" id="KW-0106">Calcium</keyword>
<dbReference type="AlphaFoldDB" id="F2UH58"/>
<feature type="disulfide bond" evidence="16">
    <location>
        <begin position="190"/>
        <end position="199"/>
    </location>
</feature>
<dbReference type="PROSITE" id="PS00022">
    <property type="entry name" value="EGF_1"/>
    <property type="match status" value="1"/>
</dbReference>
<evidence type="ECO:0000313" key="20">
    <source>
        <dbReference type="Proteomes" id="UP000007799"/>
    </source>
</evidence>
<evidence type="ECO:0000259" key="18">
    <source>
        <dbReference type="PROSITE" id="PS50026"/>
    </source>
</evidence>
<keyword evidence="17" id="KW-0732">Signal</keyword>
<dbReference type="Gene3D" id="2.10.25.10">
    <property type="entry name" value="Laminin"/>
    <property type="match status" value="1"/>
</dbReference>
<evidence type="ECO:0000256" key="6">
    <source>
        <dbReference type="ARBA" id="ARBA00022692"/>
    </source>
</evidence>
<dbReference type="Pfam" id="PF00053">
    <property type="entry name" value="EGF_laminin"/>
    <property type="match status" value="1"/>
</dbReference>
<feature type="domain" description="EGF-like" evidence="18">
    <location>
        <begin position="160"/>
        <end position="200"/>
    </location>
</feature>
<dbReference type="GO" id="GO:0003756">
    <property type="term" value="F:protein disulfide isomerase activity"/>
    <property type="evidence" value="ECO:0007669"/>
    <property type="project" value="UniProtKB-EC"/>
</dbReference>
<dbReference type="CDD" id="cd00054">
    <property type="entry name" value="EGF_CA"/>
    <property type="match status" value="1"/>
</dbReference>
<dbReference type="CDD" id="cd00064">
    <property type="entry name" value="FU"/>
    <property type="match status" value="1"/>
</dbReference>
<evidence type="ECO:0000256" key="17">
    <source>
        <dbReference type="SAM" id="SignalP"/>
    </source>
</evidence>
<dbReference type="SMART" id="SM00261">
    <property type="entry name" value="FU"/>
    <property type="match status" value="3"/>
</dbReference>
<dbReference type="InterPro" id="IPR018097">
    <property type="entry name" value="EGF_Ca-bd_CS"/>
</dbReference>
<dbReference type="GO" id="GO:0005509">
    <property type="term" value="F:calcium ion binding"/>
    <property type="evidence" value="ECO:0007669"/>
    <property type="project" value="InterPro"/>
</dbReference>
<keyword evidence="20" id="KW-1185">Reference proteome</keyword>
<dbReference type="GO" id="GO:0016020">
    <property type="term" value="C:membrane"/>
    <property type="evidence" value="ECO:0007669"/>
    <property type="project" value="UniProtKB-SubCell"/>
</dbReference>
<proteinExistence type="inferred from homology"/>
<dbReference type="InterPro" id="IPR000742">
    <property type="entry name" value="EGF"/>
</dbReference>
<dbReference type="InterPro" id="IPR050751">
    <property type="entry name" value="ECM_structural_protein"/>
</dbReference>
<evidence type="ECO:0000256" key="1">
    <source>
        <dbReference type="ARBA" id="ARBA00001182"/>
    </source>
</evidence>
<dbReference type="PROSITE" id="PS01187">
    <property type="entry name" value="EGF_CA"/>
    <property type="match status" value="2"/>
</dbReference>
<dbReference type="PROSITE" id="PS00010">
    <property type="entry name" value="ASX_HYDROXYL"/>
    <property type="match status" value="1"/>
</dbReference>
<evidence type="ECO:0000256" key="14">
    <source>
        <dbReference type="ARBA" id="ARBA00049626"/>
    </source>
</evidence>
<keyword evidence="9" id="KW-1133">Transmembrane helix</keyword>
<protein>
    <recommendedName>
        <fullName evidence="4">protein disulfide-isomerase</fullName>
        <ecNumber evidence="4">5.3.4.1</ecNumber>
    </recommendedName>
    <alternativeName>
        <fullName evidence="15">Cysteine-rich with EGF-like domain protein 1</fullName>
    </alternativeName>
</protein>
<dbReference type="InParanoid" id="F2UH58"/>
<keyword evidence="13" id="KW-0676">Redox-active center</keyword>
<dbReference type="EC" id="5.3.4.1" evidence="4"/>
<evidence type="ECO:0000256" key="13">
    <source>
        <dbReference type="ARBA" id="ARBA00023284"/>
    </source>
</evidence>
<dbReference type="Pfam" id="PF11938">
    <property type="entry name" value="DUF3456"/>
    <property type="match status" value="1"/>
</dbReference>
<evidence type="ECO:0000256" key="5">
    <source>
        <dbReference type="ARBA" id="ARBA00022536"/>
    </source>
</evidence>
<dbReference type="InterPro" id="IPR001881">
    <property type="entry name" value="EGF-like_Ca-bd_dom"/>
</dbReference>
<dbReference type="GeneID" id="16071934"/>
<evidence type="ECO:0000313" key="19">
    <source>
        <dbReference type="EMBL" id="EGD76457.1"/>
    </source>
</evidence>
<reference evidence="19" key="1">
    <citation type="submission" date="2009-08" db="EMBL/GenBank/DDBJ databases">
        <title>Annotation of Salpingoeca rosetta.</title>
        <authorList>
            <consortium name="The Broad Institute Genome Sequencing Platform"/>
            <person name="Russ C."/>
            <person name="Cuomo C."/>
            <person name="Burger G."/>
            <person name="Gray M.W."/>
            <person name="Holland P.W.H."/>
            <person name="King N."/>
            <person name="Lang F.B.F."/>
            <person name="Roger A.J."/>
            <person name="Ruiz-Trillo I."/>
            <person name="Young S.K."/>
            <person name="Zeng Q."/>
            <person name="Gargeya S."/>
            <person name="Alvarado L."/>
            <person name="Berlin A."/>
            <person name="Chapman S.B."/>
            <person name="Chen Z."/>
            <person name="Freedman E."/>
            <person name="Gellesch M."/>
            <person name="Goldberg J."/>
            <person name="Griggs A."/>
            <person name="Gujja S."/>
            <person name="Heilman E."/>
            <person name="Heiman D."/>
            <person name="Howarth C."/>
            <person name="Mehta T."/>
            <person name="Neiman D."/>
            <person name="Pearson M."/>
            <person name="Roberts A."/>
            <person name="Saif S."/>
            <person name="Shea T."/>
            <person name="Shenoy N."/>
            <person name="Sisk P."/>
            <person name="Stolte C."/>
            <person name="Sykes S."/>
            <person name="White J."/>
            <person name="Yandava C."/>
            <person name="Haas B."/>
            <person name="Nusbaum C."/>
            <person name="Birren B."/>
        </authorList>
    </citation>
    <scope>NUCLEOTIDE SEQUENCE [LARGE SCALE GENOMIC DNA]</scope>
    <source>
        <strain evidence="19">ATCC 50818</strain>
    </source>
</reference>
<evidence type="ECO:0000256" key="9">
    <source>
        <dbReference type="ARBA" id="ARBA00022989"/>
    </source>
</evidence>
<name>F2UH58_SALR5</name>
<dbReference type="PANTHER" id="PTHR24034:SF148">
    <property type="entry name" value="RE58433P"/>
    <property type="match status" value="1"/>
</dbReference>
<dbReference type="CDD" id="cd00055">
    <property type="entry name" value="EGF_Lam"/>
    <property type="match status" value="1"/>
</dbReference>